<sequence length="869" mass="96099">MATEIEQHASDLLERLYDSDRAGEDGLEAMSAYLDSLGVDNSYGYDLIDLLNDAGYVRQASTLGGAFGLITAAGKLAVQRLRSSRADPKIREEVLHRAMLLWLDEQENNHVSPSSWEPFVLLASTAEGGGYSERQVRHAAEYLAERGLITAVSVAQERDGWVRPTLPVAGRTYLTETSRAREVVPLGDRGSQRPQTGDATTAEQPKQDSEATAANSTAPLRALAAQRVDMGDTDGAHRLYREAIEAGDREAILELAVILIRSGNIREASDLYNDATATNDPVVIRDLARVLAEAGESLTAESLYRRAIETGDREAMRELASLIRIYDPDEAERLYREASQARHPSRQHAEHPSSREAARTADDEKEPSRAPLLPGAMADTVPEPGDGRVKSADTLDVAPEVEMLVSVLLARETPLPLAVGLFGDWGSGKSFFMALMQERIDELANLAKAGRRDAWPYCKEVRQIRFNAWHYVDTDLWASLAATLFDELASAGRPDMTTAKLNELDQARRRVVETRTERQRLQREVEELELRTNRPVAATRAALAAALRAVRGEEKLTDRLREIAEQGVQVSDDSATELVDTLDAVDRTIGKAQITWRLFKEEVLYQRRKTTLITFVVFLALAGAVWAVTQWSPGVAALGLIGAVIAAVTPALNGAWRVLHLAREARAARQQSVDKRRAELTQAEAAERTAKQEVSRDEQELADARNKGLRLQKLVRERATSSDYRDKLGVMSRVRRDFEDLVSLMPSGNPGGAAQLAESTEILSPGSPEVPDVERIFLYVDDLDRCPHDKVVEVLQAVHLLLAFKLFVVVVGVDSRWLTRSIAAHYDNLLDEPDSYLEKIFQIPFALGAMTPPLPGTHRRFNPASNPRQ</sequence>
<feature type="region of interest" description="Disordered" evidence="2">
    <location>
        <begin position="182"/>
        <end position="218"/>
    </location>
</feature>
<dbReference type="InterPro" id="IPR011646">
    <property type="entry name" value="KAP_P-loop"/>
</dbReference>
<feature type="compositionally biased region" description="Polar residues" evidence="2">
    <location>
        <begin position="192"/>
        <end position="218"/>
    </location>
</feature>
<dbReference type="RefSeq" id="WP_134099080.1">
    <property type="nucleotide sequence ID" value="NZ_SODP01000001.1"/>
</dbReference>
<evidence type="ECO:0000256" key="3">
    <source>
        <dbReference type="SAM" id="Phobius"/>
    </source>
</evidence>
<evidence type="ECO:0000256" key="2">
    <source>
        <dbReference type="SAM" id="MobiDB-lite"/>
    </source>
</evidence>
<keyword evidence="3" id="KW-0812">Transmembrane</keyword>
<dbReference type="InterPro" id="IPR011990">
    <property type="entry name" value="TPR-like_helical_dom_sf"/>
</dbReference>
<feature type="domain" description="KAP NTPase" evidence="4">
    <location>
        <begin position="775"/>
        <end position="847"/>
    </location>
</feature>
<evidence type="ECO:0000259" key="4">
    <source>
        <dbReference type="Pfam" id="PF07693"/>
    </source>
</evidence>
<feature type="transmembrane region" description="Helical" evidence="3">
    <location>
        <begin position="635"/>
        <end position="656"/>
    </location>
</feature>
<dbReference type="SUPFAM" id="SSF81901">
    <property type="entry name" value="HCP-like"/>
    <property type="match status" value="1"/>
</dbReference>
<name>A0A4R8CJV8_9ACTN</name>
<dbReference type="InterPro" id="IPR052754">
    <property type="entry name" value="NTPase_KAP_P-loop"/>
</dbReference>
<feature type="compositionally biased region" description="Basic and acidic residues" evidence="2">
    <location>
        <begin position="347"/>
        <end position="368"/>
    </location>
</feature>
<keyword evidence="6" id="KW-1185">Reference proteome</keyword>
<dbReference type="Pfam" id="PF14559">
    <property type="entry name" value="TPR_19"/>
    <property type="match status" value="1"/>
</dbReference>
<reference evidence="5 6" key="1">
    <citation type="submission" date="2019-03" db="EMBL/GenBank/DDBJ databases">
        <title>Genomic Encyclopedia of Type Strains, Phase III (KMG-III): the genomes of soil and plant-associated and newly described type strains.</title>
        <authorList>
            <person name="Whitman W."/>
        </authorList>
    </citation>
    <scope>NUCLEOTIDE SEQUENCE [LARGE SCALE GENOMIC DNA]</scope>
    <source>
        <strain evidence="5 6">VKM Ac-2573</strain>
    </source>
</reference>
<feature type="coiled-coil region" evidence="1">
    <location>
        <begin position="504"/>
        <end position="531"/>
    </location>
</feature>
<evidence type="ECO:0000256" key="1">
    <source>
        <dbReference type="SAM" id="Coils"/>
    </source>
</evidence>
<proteinExistence type="predicted"/>
<feature type="transmembrane region" description="Helical" evidence="3">
    <location>
        <begin position="610"/>
        <end position="629"/>
    </location>
</feature>
<keyword evidence="3" id="KW-0472">Membrane</keyword>
<comment type="caution">
    <text evidence="5">The sequence shown here is derived from an EMBL/GenBank/DDBJ whole genome shotgun (WGS) entry which is preliminary data.</text>
</comment>
<protein>
    <submittedName>
        <fullName evidence="5">KAP-like P-loop domain-containing protein</fullName>
    </submittedName>
</protein>
<dbReference type="AlphaFoldDB" id="A0A4R8CJV8"/>
<dbReference type="OrthoDB" id="3829504at2"/>
<keyword evidence="1" id="KW-0175">Coiled coil</keyword>
<organism evidence="5 6">
    <name type="scientific">Kribbella pratensis</name>
    <dbReference type="NCBI Taxonomy" id="2512112"/>
    <lineage>
        <taxon>Bacteria</taxon>
        <taxon>Bacillati</taxon>
        <taxon>Actinomycetota</taxon>
        <taxon>Actinomycetes</taxon>
        <taxon>Propionibacteriales</taxon>
        <taxon>Kribbellaceae</taxon>
        <taxon>Kribbella</taxon>
    </lineage>
</organism>
<dbReference type="PANTHER" id="PTHR22674:SF6">
    <property type="entry name" value="NTPASE KAP FAMILY P-LOOP DOMAIN-CONTAINING PROTEIN 1"/>
    <property type="match status" value="1"/>
</dbReference>
<evidence type="ECO:0000313" key="5">
    <source>
        <dbReference type="EMBL" id="TDW76275.1"/>
    </source>
</evidence>
<dbReference type="PANTHER" id="PTHR22674">
    <property type="entry name" value="NTPASE, KAP FAMILY P-LOOP DOMAIN-CONTAINING 1"/>
    <property type="match status" value="1"/>
</dbReference>
<evidence type="ECO:0000313" key="6">
    <source>
        <dbReference type="Proteomes" id="UP000295146"/>
    </source>
</evidence>
<dbReference type="Proteomes" id="UP000295146">
    <property type="component" value="Unassembled WGS sequence"/>
</dbReference>
<accession>A0A4R8CJV8</accession>
<feature type="region of interest" description="Disordered" evidence="2">
    <location>
        <begin position="335"/>
        <end position="386"/>
    </location>
</feature>
<dbReference type="EMBL" id="SODP01000001">
    <property type="protein sequence ID" value="TDW76275.1"/>
    <property type="molecule type" value="Genomic_DNA"/>
</dbReference>
<keyword evidence="3" id="KW-1133">Transmembrane helix</keyword>
<dbReference type="Gene3D" id="1.25.40.10">
    <property type="entry name" value="Tetratricopeptide repeat domain"/>
    <property type="match status" value="1"/>
</dbReference>
<feature type="coiled-coil region" evidence="1">
    <location>
        <begin position="680"/>
        <end position="707"/>
    </location>
</feature>
<feature type="domain" description="KAP NTPase" evidence="4">
    <location>
        <begin position="401"/>
        <end position="587"/>
    </location>
</feature>
<dbReference type="Pfam" id="PF07693">
    <property type="entry name" value="KAP_NTPase"/>
    <property type="match status" value="2"/>
</dbReference>
<gene>
    <name evidence="5" type="ORF">EV653_1420</name>
</gene>